<keyword evidence="3" id="KW-0547">Nucleotide-binding</keyword>
<feature type="transmembrane region" description="Helical" evidence="7">
    <location>
        <begin position="241"/>
        <end position="266"/>
    </location>
</feature>
<dbReference type="InterPro" id="IPR017871">
    <property type="entry name" value="ABC_transporter-like_CS"/>
</dbReference>
<dbReference type="SUPFAM" id="SSF90123">
    <property type="entry name" value="ABC transporter transmembrane region"/>
    <property type="match status" value="1"/>
</dbReference>
<dbReference type="GO" id="GO:0034775">
    <property type="term" value="P:glutathione transmembrane transport"/>
    <property type="evidence" value="ECO:0007669"/>
    <property type="project" value="InterPro"/>
</dbReference>
<evidence type="ECO:0000256" key="2">
    <source>
        <dbReference type="ARBA" id="ARBA00022692"/>
    </source>
</evidence>
<dbReference type="PANTHER" id="PTHR43394:SF1">
    <property type="entry name" value="ATP-BINDING CASSETTE SUB-FAMILY B MEMBER 10, MITOCHONDRIAL"/>
    <property type="match status" value="1"/>
</dbReference>
<dbReference type="Pfam" id="PF00005">
    <property type="entry name" value="ABC_tran"/>
    <property type="match status" value="1"/>
</dbReference>
<dbReference type="PROSITE" id="PS50893">
    <property type="entry name" value="ABC_TRANSPORTER_2"/>
    <property type="match status" value="1"/>
</dbReference>
<evidence type="ECO:0000313" key="11">
    <source>
        <dbReference type="Proteomes" id="UP000567922"/>
    </source>
</evidence>
<keyword evidence="5 7" id="KW-1133">Transmembrane helix</keyword>
<dbReference type="InterPro" id="IPR014223">
    <property type="entry name" value="ABC_CydC/D"/>
</dbReference>
<dbReference type="OrthoDB" id="3237158at2"/>
<dbReference type="PANTHER" id="PTHR43394">
    <property type="entry name" value="ATP-DEPENDENT PERMEASE MDL1, MITOCHONDRIAL"/>
    <property type="match status" value="1"/>
</dbReference>
<dbReference type="Gene3D" id="3.40.50.300">
    <property type="entry name" value="P-loop containing nucleotide triphosphate hydrolases"/>
    <property type="match status" value="1"/>
</dbReference>
<gene>
    <name evidence="10" type="ORF">FHU29_001825</name>
</gene>
<dbReference type="AlphaFoldDB" id="A0A839RMS5"/>
<comment type="subcellular location">
    <subcellularLocation>
        <location evidence="1">Cell membrane</location>
        <topology evidence="1">Multi-pass membrane protein</topology>
    </subcellularLocation>
</comment>
<evidence type="ECO:0000259" key="9">
    <source>
        <dbReference type="PROSITE" id="PS50929"/>
    </source>
</evidence>
<dbReference type="RefSeq" id="WP_064441143.1">
    <property type="nucleotide sequence ID" value="NZ_BDDI01000012.1"/>
</dbReference>
<dbReference type="Gene3D" id="1.20.1560.10">
    <property type="entry name" value="ABC transporter type 1, transmembrane domain"/>
    <property type="match status" value="1"/>
</dbReference>
<dbReference type="SMART" id="SM00382">
    <property type="entry name" value="AAA"/>
    <property type="match status" value="1"/>
</dbReference>
<dbReference type="GO" id="GO:0016887">
    <property type="term" value="F:ATP hydrolysis activity"/>
    <property type="evidence" value="ECO:0007669"/>
    <property type="project" value="InterPro"/>
</dbReference>
<feature type="transmembrane region" description="Helical" evidence="7">
    <location>
        <begin position="278"/>
        <end position="301"/>
    </location>
</feature>
<evidence type="ECO:0000256" key="4">
    <source>
        <dbReference type="ARBA" id="ARBA00022840"/>
    </source>
</evidence>
<keyword evidence="2 7" id="KW-0812">Transmembrane</keyword>
<evidence type="ECO:0000256" key="6">
    <source>
        <dbReference type="ARBA" id="ARBA00023136"/>
    </source>
</evidence>
<feature type="transmembrane region" description="Helical" evidence="7">
    <location>
        <begin position="20"/>
        <end position="43"/>
    </location>
</feature>
<dbReference type="EMBL" id="JACHWS010000002">
    <property type="protein sequence ID" value="MBB3037376.1"/>
    <property type="molecule type" value="Genomic_DNA"/>
</dbReference>
<evidence type="ECO:0000256" key="3">
    <source>
        <dbReference type="ARBA" id="ARBA00022741"/>
    </source>
</evidence>
<dbReference type="InterPro" id="IPR036640">
    <property type="entry name" value="ABC1_TM_sf"/>
</dbReference>
<accession>A0A839RMS5</accession>
<organism evidence="10 11">
    <name type="scientific">Hoyosella altamirensis</name>
    <dbReference type="NCBI Taxonomy" id="616997"/>
    <lineage>
        <taxon>Bacteria</taxon>
        <taxon>Bacillati</taxon>
        <taxon>Actinomycetota</taxon>
        <taxon>Actinomycetes</taxon>
        <taxon>Mycobacteriales</taxon>
        <taxon>Hoyosellaceae</taxon>
        <taxon>Hoyosella</taxon>
    </lineage>
</organism>
<keyword evidence="6 7" id="KW-0472">Membrane</keyword>
<protein>
    <submittedName>
        <fullName evidence="10">ATP-binding cassette subfamily C protein CydC</fullName>
    </submittedName>
</protein>
<evidence type="ECO:0000256" key="7">
    <source>
        <dbReference type="SAM" id="Phobius"/>
    </source>
</evidence>
<keyword evidence="4 10" id="KW-0067">ATP-binding</keyword>
<feature type="domain" description="ABC transmembrane type-1" evidence="9">
    <location>
        <begin position="20"/>
        <end position="302"/>
    </location>
</feature>
<dbReference type="Proteomes" id="UP000567922">
    <property type="component" value="Unassembled WGS sequence"/>
</dbReference>
<evidence type="ECO:0000313" key="10">
    <source>
        <dbReference type="EMBL" id="MBB3037376.1"/>
    </source>
</evidence>
<proteinExistence type="predicted"/>
<dbReference type="PROSITE" id="PS00211">
    <property type="entry name" value="ABC_TRANSPORTER_1"/>
    <property type="match status" value="1"/>
</dbReference>
<evidence type="ECO:0000256" key="1">
    <source>
        <dbReference type="ARBA" id="ARBA00004651"/>
    </source>
</evidence>
<dbReference type="NCBIfam" id="TIGR02868">
    <property type="entry name" value="CydC"/>
    <property type="match status" value="1"/>
</dbReference>
<feature type="transmembrane region" description="Helical" evidence="7">
    <location>
        <begin position="133"/>
        <end position="154"/>
    </location>
</feature>
<dbReference type="GO" id="GO:0045454">
    <property type="term" value="P:cell redox homeostasis"/>
    <property type="evidence" value="ECO:0007669"/>
    <property type="project" value="InterPro"/>
</dbReference>
<dbReference type="PROSITE" id="PS50929">
    <property type="entry name" value="ABC_TM1F"/>
    <property type="match status" value="1"/>
</dbReference>
<dbReference type="GO" id="GO:0005886">
    <property type="term" value="C:plasma membrane"/>
    <property type="evidence" value="ECO:0007669"/>
    <property type="project" value="UniProtKB-SubCell"/>
</dbReference>
<dbReference type="SUPFAM" id="SSF52540">
    <property type="entry name" value="P-loop containing nucleoside triphosphate hydrolases"/>
    <property type="match status" value="1"/>
</dbReference>
<dbReference type="InterPro" id="IPR003593">
    <property type="entry name" value="AAA+_ATPase"/>
</dbReference>
<name>A0A839RMS5_9ACTN</name>
<keyword evidence="11" id="KW-1185">Reference proteome</keyword>
<feature type="transmembrane region" description="Helical" evidence="7">
    <location>
        <begin position="55"/>
        <end position="72"/>
    </location>
</feature>
<evidence type="ECO:0000256" key="5">
    <source>
        <dbReference type="ARBA" id="ARBA00022989"/>
    </source>
</evidence>
<dbReference type="InterPro" id="IPR011527">
    <property type="entry name" value="ABC1_TM_dom"/>
</dbReference>
<dbReference type="InterPro" id="IPR039421">
    <property type="entry name" value="Type_1_exporter"/>
</dbReference>
<comment type="caution">
    <text evidence="10">The sequence shown here is derived from an EMBL/GenBank/DDBJ whole genome shotgun (WGS) entry which is preliminary data.</text>
</comment>
<dbReference type="GO" id="GO:0015421">
    <property type="term" value="F:ABC-type oligopeptide transporter activity"/>
    <property type="evidence" value="ECO:0007669"/>
    <property type="project" value="TreeGrafter"/>
</dbReference>
<evidence type="ECO:0000259" key="8">
    <source>
        <dbReference type="PROSITE" id="PS50893"/>
    </source>
</evidence>
<dbReference type="GO" id="GO:0005524">
    <property type="term" value="F:ATP binding"/>
    <property type="evidence" value="ECO:0007669"/>
    <property type="project" value="UniProtKB-KW"/>
</dbReference>
<dbReference type="InterPro" id="IPR003439">
    <property type="entry name" value="ABC_transporter-like_ATP-bd"/>
</dbReference>
<feature type="domain" description="ABC transporter" evidence="8">
    <location>
        <begin position="334"/>
        <end position="559"/>
    </location>
</feature>
<reference evidence="10 11" key="1">
    <citation type="submission" date="2020-08" db="EMBL/GenBank/DDBJ databases">
        <title>Sequencing the genomes of 1000 actinobacteria strains.</title>
        <authorList>
            <person name="Klenk H.-P."/>
        </authorList>
    </citation>
    <scope>NUCLEOTIDE SEQUENCE [LARGE SCALE GENOMIC DNA]</scope>
    <source>
        <strain evidence="10 11">DSM 45258</strain>
    </source>
</reference>
<feature type="transmembrane region" description="Helical" evidence="7">
    <location>
        <begin position="160"/>
        <end position="183"/>
    </location>
</feature>
<sequence length="560" mass="58463">MRTLWRALRLLEIPPGRTCLAIAAATVTLGSALTLAGVSAWLIMRAFEMPPVLDLTVAVVAVRALGISRGVFRYLDRLATHDLALRGTVAARTTVYERLATGHPRAALGASRGGMLARTGEDIDTLGETVVRAVIPAAVAVLLSLAAVVALAVIAPAAALILALALIAAGVLAPLLAAGAARLREAEADRYRGEHRDAAMNVLDHAAELKVSGQFGAAVLRAETSLHNSDRSADRAAVSSAGAASVTPFAVGVSVIGALLIGMNLYATDSLSITSLGILVLLPLAAFEATSALSDAAVHLLRARQAAGRVMTLLDEATSVPAEDRDGHAHGYAIAAQQLRCGWGGTPAAGPFTLNWPEGSRVLITGPSGAGKSTLLLTLAGLIPPVGGAAAAGGQPLEDWDPDTLRRTVTFFAEDAHIFATTLRDNLLVARADATREDMVDAMQRVGLGDWLNELPEGLDTMLVGGDEALSGGQRRRLLLARALLSPAPVLLLDEPTEHLDADDAARLLDALLDRDSGFVHHDRTVVVVSHQRPSTTIRASRDLECHDFTGAPDIARTSR</sequence>
<dbReference type="InterPro" id="IPR027417">
    <property type="entry name" value="P-loop_NTPase"/>
</dbReference>